<dbReference type="InterPro" id="IPR014284">
    <property type="entry name" value="RNA_pol_sigma-70_dom"/>
</dbReference>
<gene>
    <name evidence="8" type="ORF">DIT68_00840</name>
</gene>
<evidence type="ECO:0000256" key="2">
    <source>
        <dbReference type="ARBA" id="ARBA00023015"/>
    </source>
</evidence>
<evidence type="ECO:0000256" key="1">
    <source>
        <dbReference type="ARBA" id="ARBA00010641"/>
    </source>
</evidence>
<dbReference type="AlphaFoldDB" id="A0A2U2XGH4"/>
<dbReference type="Gene3D" id="1.10.1740.10">
    <property type="match status" value="1"/>
</dbReference>
<keyword evidence="2" id="KW-0805">Transcription regulation</keyword>
<sequence length="204" mass="24254">MENEENIRRVNNYMHIDVKLLKACIKNKRKAQEKLYEACYLFLIPICKRYHNSETDARAAYNVAFIKIIDNLHKLDLEEVPFAAWAKRVMTNTLIDEYRKNRKYREKISKRHQERELEYHSEGVVNEAESNFGEATIMKLLDYLKPATKRVFILYVIEGYTHKEIGEIMEMSDGTSKWHLSTARKELKELLEKQEKIKLQNLAI</sequence>
<name>A0A2U2XGH4_9FLAO</name>
<evidence type="ECO:0000313" key="9">
    <source>
        <dbReference type="Proteomes" id="UP000245370"/>
    </source>
</evidence>
<dbReference type="NCBIfam" id="TIGR02937">
    <property type="entry name" value="sigma70-ECF"/>
    <property type="match status" value="1"/>
</dbReference>
<dbReference type="InterPro" id="IPR013325">
    <property type="entry name" value="RNA_pol_sigma_r2"/>
</dbReference>
<keyword evidence="3" id="KW-0731">Sigma factor</keyword>
<feature type="domain" description="RNA polymerase sigma-70 region 2" evidence="6">
    <location>
        <begin position="35"/>
        <end position="103"/>
    </location>
</feature>
<comment type="similarity">
    <text evidence="1">Belongs to the sigma-70 factor family. ECF subfamily.</text>
</comment>
<keyword evidence="4" id="KW-0238">DNA-binding</keyword>
<dbReference type="GO" id="GO:0003677">
    <property type="term" value="F:DNA binding"/>
    <property type="evidence" value="ECO:0007669"/>
    <property type="project" value="UniProtKB-KW"/>
</dbReference>
<dbReference type="GO" id="GO:0016987">
    <property type="term" value="F:sigma factor activity"/>
    <property type="evidence" value="ECO:0007669"/>
    <property type="project" value="UniProtKB-KW"/>
</dbReference>
<dbReference type="EMBL" id="QFRJ01000001">
    <property type="protein sequence ID" value="PWH86840.1"/>
    <property type="molecule type" value="Genomic_DNA"/>
</dbReference>
<evidence type="ECO:0000256" key="3">
    <source>
        <dbReference type="ARBA" id="ARBA00023082"/>
    </source>
</evidence>
<dbReference type="InterPro" id="IPR013324">
    <property type="entry name" value="RNA_pol_sigma_r3/r4-like"/>
</dbReference>
<dbReference type="SUPFAM" id="SSF88659">
    <property type="entry name" value="Sigma3 and sigma4 domains of RNA polymerase sigma factors"/>
    <property type="match status" value="1"/>
</dbReference>
<dbReference type="PANTHER" id="PTHR43133">
    <property type="entry name" value="RNA POLYMERASE ECF-TYPE SIGMA FACTO"/>
    <property type="match status" value="1"/>
</dbReference>
<organism evidence="8 9">
    <name type="scientific">Brumimicrobium oceani</name>
    <dbReference type="NCBI Taxonomy" id="2100725"/>
    <lineage>
        <taxon>Bacteria</taxon>
        <taxon>Pseudomonadati</taxon>
        <taxon>Bacteroidota</taxon>
        <taxon>Flavobacteriia</taxon>
        <taxon>Flavobacteriales</taxon>
        <taxon>Crocinitomicaceae</taxon>
        <taxon>Brumimicrobium</taxon>
    </lineage>
</organism>
<protein>
    <submittedName>
        <fullName evidence="8">RNA polymerase subunit sigma-24</fullName>
    </submittedName>
</protein>
<dbReference type="OrthoDB" id="1056775at2"/>
<keyword evidence="9" id="KW-1185">Reference proteome</keyword>
<dbReference type="InterPro" id="IPR039425">
    <property type="entry name" value="RNA_pol_sigma-70-like"/>
</dbReference>
<feature type="domain" description="RNA polymerase sigma factor 70 region 4 type 2" evidence="7">
    <location>
        <begin position="137"/>
        <end position="187"/>
    </location>
</feature>
<comment type="caution">
    <text evidence="8">The sequence shown here is derived from an EMBL/GenBank/DDBJ whole genome shotgun (WGS) entry which is preliminary data.</text>
</comment>
<dbReference type="PANTHER" id="PTHR43133:SF8">
    <property type="entry name" value="RNA POLYMERASE SIGMA FACTOR HI_1459-RELATED"/>
    <property type="match status" value="1"/>
</dbReference>
<dbReference type="InterPro" id="IPR007627">
    <property type="entry name" value="RNA_pol_sigma70_r2"/>
</dbReference>
<evidence type="ECO:0000259" key="7">
    <source>
        <dbReference type="Pfam" id="PF08281"/>
    </source>
</evidence>
<dbReference type="Gene3D" id="1.10.10.10">
    <property type="entry name" value="Winged helix-like DNA-binding domain superfamily/Winged helix DNA-binding domain"/>
    <property type="match status" value="1"/>
</dbReference>
<dbReference type="InterPro" id="IPR036388">
    <property type="entry name" value="WH-like_DNA-bd_sf"/>
</dbReference>
<dbReference type="GO" id="GO:0006352">
    <property type="term" value="P:DNA-templated transcription initiation"/>
    <property type="evidence" value="ECO:0007669"/>
    <property type="project" value="InterPro"/>
</dbReference>
<accession>A0A2U2XGH4</accession>
<dbReference type="InterPro" id="IPR013249">
    <property type="entry name" value="RNA_pol_sigma70_r4_t2"/>
</dbReference>
<reference evidence="8 9" key="2">
    <citation type="submission" date="2018-05" db="EMBL/GenBank/DDBJ databases">
        <authorList>
            <person name="Lanie J.A."/>
            <person name="Ng W.-L."/>
            <person name="Kazmierczak K.M."/>
            <person name="Andrzejewski T.M."/>
            <person name="Davidsen T.M."/>
            <person name="Wayne K.J."/>
            <person name="Tettelin H."/>
            <person name="Glass J.I."/>
            <person name="Rusch D."/>
            <person name="Podicherti R."/>
            <person name="Tsui H.-C.T."/>
            <person name="Winkler M.E."/>
        </authorList>
    </citation>
    <scope>NUCLEOTIDE SEQUENCE [LARGE SCALE GENOMIC DNA]</scope>
    <source>
        <strain evidence="8 9">C305</strain>
    </source>
</reference>
<dbReference type="Pfam" id="PF04542">
    <property type="entry name" value="Sigma70_r2"/>
    <property type="match status" value="1"/>
</dbReference>
<dbReference type="SUPFAM" id="SSF88946">
    <property type="entry name" value="Sigma2 domain of RNA polymerase sigma factors"/>
    <property type="match status" value="1"/>
</dbReference>
<dbReference type="Pfam" id="PF08281">
    <property type="entry name" value="Sigma70_r4_2"/>
    <property type="match status" value="1"/>
</dbReference>
<dbReference type="RefSeq" id="WP_146194081.1">
    <property type="nucleotide sequence ID" value="NZ_QFRJ01000001.1"/>
</dbReference>
<reference evidence="8 9" key="1">
    <citation type="submission" date="2018-05" db="EMBL/GenBank/DDBJ databases">
        <title>Brumimicrobium oceani sp. nov., isolated from coastal sediment.</title>
        <authorList>
            <person name="Kou Y."/>
        </authorList>
    </citation>
    <scope>NUCLEOTIDE SEQUENCE [LARGE SCALE GENOMIC DNA]</scope>
    <source>
        <strain evidence="8 9">C305</strain>
    </source>
</reference>
<evidence type="ECO:0000256" key="5">
    <source>
        <dbReference type="ARBA" id="ARBA00023163"/>
    </source>
</evidence>
<keyword evidence="5" id="KW-0804">Transcription</keyword>
<evidence type="ECO:0000256" key="4">
    <source>
        <dbReference type="ARBA" id="ARBA00023125"/>
    </source>
</evidence>
<evidence type="ECO:0000259" key="6">
    <source>
        <dbReference type="Pfam" id="PF04542"/>
    </source>
</evidence>
<dbReference type="Proteomes" id="UP000245370">
    <property type="component" value="Unassembled WGS sequence"/>
</dbReference>
<proteinExistence type="inferred from homology"/>
<evidence type="ECO:0000313" key="8">
    <source>
        <dbReference type="EMBL" id="PWH86840.1"/>
    </source>
</evidence>